<dbReference type="KEGG" id="ovb:NB640_12680"/>
<evidence type="ECO:0000313" key="2">
    <source>
        <dbReference type="Proteomes" id="UP001156215"/>
    </source>
</evidence>
<protein>
    <submittedName>
        <fullName evidence="1">Uncharacterized protein</fullName>
    </submittedName>
</protein>
<reference evidence="1" key="1">
    <citation type="journal article" date="2022" name="Front. Microbiol.">
        <title>New perspectives on an old grouping: The genomic and phenotypic variability of Oxalobacter formigenes and the implications for calcium oxalate stone prevention.</title>
        <authorList>
            <person name="Chmiel J.A."/>
            <person name="Carr C."/>
            <person name="Stuivenberg G.A."/>
            <person name="Venema R."/>
            <person name="Chanyi R.M."/>
            <person name="Al K.F."/>
            <person name="Giguere D."/>
            <person name="Say H."/>
            <person name="Akouris P.P."/>
            <person name="Dominguez Romero S.A."/>
            <person name="Kwong A."/>
            <person name="Tai V."/>
            <person name="Koval S.F."/>
            <person name="Razvi H."/>
            <person name="Bjazevic J."/>
            <person name="Burton J.P."/>
        </authorList>
    </citation>
    <scope>NUCLEOTIDE SEQUENCE</scope>
    <source>
        <strain evidence="1">WoOx3</strain>
    </source>
</reference>
<dbReference type="Proteomes" id="UP001156215">
    <property type="component" value="Chromosome"/>
</dbReference>
<keyword evidence="2" id="KW-1185">Reference proteome</keyword>
<organism evidence="1 2">
    <name type="scientific">Oxalobacter vibrioformis</name>
    <dbReference type="NCBI Taxonomy" id="933080"/>
    <lineage>
        <taxon>Bacteria</taxon>
        <taxon>Pseudomonadati</taxon>
        <taxon>Pseudomonadota</taxon>
        <taxon>Betaproteobacteria</taxon>
        <taxon>Burkholderiales</taxon>
        <taxon>Oxalobacteraceae</taxon>
        <taxon>Oxalobacter</taxon>
    </lineage>
</organism>
<gene>
    <name evidence="1" type="ORF">NB640_12680</name>
</gene>
<sequence length="72" mass="8416">MYALFLAGQRCALMLQPDQAEKSRILRRKFEEYKAASMIVKTVYKLLANCVFDKTAVFLMVNTLFCPIRLFF</sequence>
<proteinExistence type="predicted"/>
<dbReference type="AlphaFoldDB" id="A0A9E9LWN0"/>
<name>A0A9E9LWN0_9BURK</name>
<dbReference type="RefSeq" id="WP_269309055.1">
    <property type="nucleotide sequence ID" value="NZ_CP098242.1"/>
</dbReference>
<accession>A0A9E9LWN0</accession>
<evidence type="ECO:0000313" key="1">
    <source>
        <dbReference type="EMBL" id="WAW10052.1"/>
    </source>
</evidence>
<dbReference type="EMBL" id="CP098242">
    <property type="protein sequence ID" value="WAW10052.1"/>
    <property type="molecule type" value="Genomic_DNA"/>
</dbReference>